<organism evidence="1 2">
    <name type="scientific">Coemansia helicoidea</name>
    <dbReference type="NCBI Taxonomy" id="1286919"/>
    <lineage>
        <taxon>Eukaryota</taxon>
        <taxon>Fungi</taxon>
        <taxon>Fungi incertae sedis</taxon>
        <taxon>Zoopagomycota</taxon>
        <taxon>Kickxellomycotina</taxon>
        <taxon>Kickxellomycetes</taxon>
        <taxon>Kickxellales</taxon>
        <taxon>Kickxellaceae</taxon>
        <taxon>Coemansia</taxon>
    </lineage>
</organism>
<protein>
    <submittedName>
        <fullName evidence="1">Uncharacterized protein</fullName>
    </submittedName>
</protein>
<evidence type="ECO:0000313" key="1">
    <source>
        <dbReference type="EMBL" id="KAJ2806209.1"/>
    </source>
</evidence>
<dbReference type="Proteomes" id="UP001140087">
    <property type="component" value="Unassembled WGS sequence"/>
</dbReference>
<comment type="caution">
    <text evidence="1">The sequence shown here is derived from an EMBL/GenBank/DDBJ whole genome shotgun (WGS) entry which is preliminary data.</text>
</comment>
<name>A0ACC1LDY2_9FUNG</name>
<accession>A0ACC1LDY2</accession>
<dbReference type="EMBL" id="JANBUN010000167">
    <property type="protein sequence ID" value="KAJ2806209.1"/>
    <property type="molecule type" value="Genomic_DNA"/>
</dbReference>
<keyword evidence="2" id="KW-1185">Reference proteome</keyword>
<proteinExistence type="predicted"/>
<gene>
    <name evidence="1" type="ORF">H4R21_000967</name>
</gene>
<sequence>MDTGYFGVRASHWQGVCASWDECMARLKGAANAQYKWFDSLEAAQLFAGTAPTEDGVPAAGECSPTSASPDTEPDSLRCVVSPPCTYTLLLRDGSRHDIRDMPLAPVAGASATQLVVYTDGSSLWNGKDNARAGVGVYFGPDDPRNVSEPLPGPRQSSQRAELAAIVLALLIINNDPSLDWCEKIRICTDSMHGIGSLTKWHTMWESNGWRHAGGAPVEDRDLIEAGVDCIRSAGRTVEFTHVRGHIGIEGNVQADRLAVDAAHRNKIQRCRDRRSWQT</sequence>
<evidence type="ECO:0000313" key="2">
    <source>
        <dbReference type="Proteomes" id="UP001140087"/>
    </source>
</evidence>
<reference evidence="1" key="1">
    <citation type="submission" date="2022-07" db="EMBL/GenBank/DDBJ databases">
        <title>Phylogenomic reconstructions and comparative analyses of Kickxellomycotina fungi.</title>
        <authorList>
            <person name="Reynolds N.K."/>
            <person name="Stajich J.E."/>
            <person name="Barry K."/>
            <person name="Grigoriev I.V."/>
            <person name="Crous P."/>
            <person name="Smith M.E."/>
        </authorList>
    </citation>
    <scope>NUCLEOTIDE SEQUENCE</scope>
    <source>
        <strain evidence="1">BCRC 34780</strain>
    </source>
</reference>